<proteinExistence type="inferred from homology"/>
<dbReference type="InterPro" id="IPR005265">
    <property type="entry name" value="HemJ-like"/>
</dbReference>
<keyword evidence="1" id="KW-0479">Metal-binding</keyword>
<dbReference type="RefSeq" id="WP_025420784.1">
    <property type="nucleotide sequence ID" value="NZ_CP006569.1"/>
</dbReference>
<feature type="transmembrane region" description="Helical" evidence="2">
    <location>
        <begin position="55"/>
        <end position="73"/>
    </location>
</feature>
<name>W0HPA4_9GAMM</name>
<keyword evidence="1" id="KW-1003">Cell membrane</keyword>
<gene>
    <name evidence="3" type="ORF">Sant_0558</name>
</gene>
<comment type="catalytic activity">
    <reaction evidence="1">
        <text>protoporphyrinogen IX + 3 A = protoporphyrin IX + 3 AH2</text>
        <dbReference type="Rhea" id="RHEA:62000"/>
        <dbReference type="ChEBI" id="CHEBI:13193"/>
        <dbReference type="ChEBI" id="CHEBI:17499"/>
        <dbReference type="ChEBI" id="CHEBI:57306"/>
        <dbReference type="ChEBI" id="CHEBI:57307"/>
    </reaction>
</comment>
<reference evidence="3 4" key="1">
    <citation type="journal article" date="2014" name="Genome Biol. Evol.">
        <title>Genome degeneration and adaptation in a nascent stage of symbiosis.</title>
        <authorList>
            <person name="Oakeson K.F."/>
            <person name="Gil R."/>
            <person name="Clayton A.L."/>
            <person name="Dunn D.M."/>
            <person name="von Niederhausern A.C."/>
            <person name="Hamil C."/>
            <person name="Aoyagi A."/>
            <person name="Duval B."/>
            <person name="Baca A."/>
            <person name="Silva F.J."/>
            <person name="Vallier A."/>
            <person name="Jackson D.G."/>
            <person name="Latorre A."/>
            <person name="Weiss R.B."/>
            <person name="Heddi A."/>
            <person name="Moya A."/>
            <person name="Dale C."/>
        </authorList>
    </citation>
    <scope>NUCLEOTIDE SEQUENCE [LARGE SCALE GENOMIC DNA]</scope>
    <source>
        <strain evidence="3 4">HS1</strain>
    </source>
</reference>
<feature type="transmembrane region" description="Helical" evidence="2">
    <location>
        <begin position="79"/>
        <end position="96"/>
    </location>
</feature>
<keyword evidence="2" id="KW-0812">Transmembrane</keyword>
<dbReference type="EMBL" id="CP006569">
    <property type="protein sequence ID" value="AHF75654.1"/>
    <property type="molecule type" value="Genomic_DNA"/>
</dbReference>
<dbReference type="AlphaFoldDB" id="W0HPA4"/>
<dbReference type="GO" id="GO:0005886">
    <property type="term" value="C:plasma membrane"/>
    <property type="evidence" value="ECO:0007669"/>
    <property type="project" value="UniProtKB-UniRule"/>
</dbReference>
<feature type="transmembrane region" description="Helical" evidence="2">
    <location>
        <begin position="12"/>
        <end position="32"/>
    </location>
</feature>
<comment type="similarity">
    <text evidence="1">Belongs to the HemJ family.</text>
</comment>
<keyword evidence="4" id="KW-1185">Reference proteome</keyword>
<keyword evidence="2" id="KW-1133">Transmembrane helix</keyword>
<evidence type="ECO:0000313" key="4">
    <source>
        <dbReference type="Proteomes" id="UP000019028"/>
    </source>
</evidence>
<keyword evidence="1" id="KW-0349">Heme</keyword>
<dbReference type="EC" id="1.3.99.-" evidence="1"/>
<dbReference type="PIRSF" id="PIRSF004638">
    <property type="entry name" value="UCP004638"/>
    <property type="match status" value="1"/>
</dbReference>
<comment type="cofactor">
    <cofactor evidence="1">
        <name>heme b</name>
        <dbReference type="ChEBI" id="CHEBI:60344"/>
    </cofactor>
    <text evidence="1">Binds 1 heme b (iron(II)-protoporphyrin IX) group per subunit.</text>
</comment>
<dbReference type="PATRIC" id="fig|1239307.3.peg.597"/>
<evidence type="ECO:0000256" key="1">
    <source>
        <dbReference type="PIRNR" id="PIRNR004638"/>
    </source>
</evidence>
<dbReference type="KEGG" id="sod:Sant_0558"/>
<dbReference type="Pfam" id="PF03653">
    <property type="entry name" value="UPF0093"/>
    <property type="match status" value="1"/>
</dbReference>
<keyword evidence="1 2" id="KW-0472">Membrane</keyword>
<feature type="transmembrane region" description="Helical" evidence="2">
    <location>
        <begin position="117"/>
        <end position="138"/>
    </location>
</feature>
<evidence type="ECO:0000256" key="2">
    <source>
        <dbReference type="SAM" id="Phobius"/>
    </source>
</evidence>
<dbReference type="UniPathway" id="UPA00251">
    <property type="reaction ID" value="UER00324"/>
</dbReference>
<comment type="function">
    <text evidence="1">Catalyzes the oxidation of protoporphyrinogen IX to protoporphyrin IX.</text>
</comment>
<keyword evidence="1" id="KW-0408">Iron</keyword>
<dbReference type="GO" id="GO:0046872">
    <property type="term" value="F:metal ion binding"/>
    <property type="evidence" value="ECO:0007669"/>
    <property type="project" value="UniProtKB-UniRule"/>
</dbReference>
<dbReference type="HOGENOM" id="CLU_125006_1_1_6"/>
<sequence length="141" mass="15367">MTLFMFLKSLHFVGMTLWIGGMCMLGVVMNAWRRAPDGAGLIALINAVQRWNQRVVLPAMILTWLTGIGMTLMGSWPPSASLLVKGLFVLMLSALHGMQSGALRRGLAQNRLAAPRLLNYACGFTVLALVVSVVLIVVRPF</sequence>
<protein>
    <recommendedName>
        <fullName evidence="1">Protoporphyrinogen IX oxidase</fullName>
        <ecNumber evidence="1">1.3.99.-</ecNumber>
    </recommendedName>
</protein>
<accession>W0HPA4</accession>
<dbReference type="Proteomes" id="UP000019028">
    <property type="component" value="Chromosome"/>
</dbReference>
<evidence type="ECO:0000313" key="3">
    <source>
        <dbReference type="EMBL" id="AHF75654.1"/>
    </source>
</evidence>
<organism evidence="3 4">
    <name type="scientific">Sodalis praecaptivus</name>
    <dbReference type="NCBI Taxonomy" id="1239307"/>
    <lineage>
        <taxon>Bacteria</taxon>
        <taxon>Pseudomonadati</taxon>
        <taxon>Pseudomonadota</taxon>
        <taxon>Gammaproteobacteria</taxon>
        <taxon>Enterobacterales</taxon>
        <taxon>Bruguierivoracaceae</taxon>
        <taxon>Sodalis</taxon>
    </lineage>
</organism>
<dbReference type="GO" id="GO:0006782">
    <property type="term" value="P:protoporphyrinogen IX biosynthetic process"/>
    <property type="evidence" value="ECO:0007669"/>
    <property type="project" value="UniProtKB-UniRule"/>
</dbReference>
<dbReference type="GO" id="GO:0070818">
    <property type="term" value="F:protoporphyrinogen oxidase activity"/>
    <property type="evidence" value="ECO:0007669"/>
    <property type="project" value="UniProtKB-UniRule"/>
</dbReference>
<comment type="pathway">
    <text evidence="1">Porphyrin-containing compound metabolism; protoporphyrin-IX biosynthesis; protoporphyrin-IX from protoporphyrinogen-IX: step 1/1.</text>
</comment>
<dbReference type="OrthoDB" id="194724at2"/>